<comment type="caution">
    <text evidence="7">The sequence shown here is derived from an EMBL/GenBank/DDBJ whole genome shotgun (WGS) entry which is preliminary data.</text>
</comment>
<feature type="region of interest" description="Disordered" evidence="5">
    <location>
        <begin position="766"/>
        <end position="798"/>
    </location>
</feature>
<dbReference type="PANTHER" id="PTHR38111">
    <property type="entry name" value="ZN(2)-C6 FUNGAL-TYPE DOMAIN-CONTAINING PROTEIN-RELATED"/>
    <property type="match status" value="1"/>
</dbReference>
<accession>A0ABR0K851</accession>
<dbReference type="InterPro" id="IPR036864">
    <property type="entry name" value="Zn2-C6_fun-type_DNA-bd_sf"/>
</dbReference>
<evidence type="ECO:0000256" key="2">
    <source>
        <dbReference type="ARBA" id="ARBA00023125"/>
    </source>
</evidence>
<dbReference type="InterPro" id="IPR053178">
    <property type="entry name" value="Osmoadaptation_assoc"/>
</dbReference>
<keyword evidence="3" id="KW-0804">Transcription</keyword>
<dbReference type="CDD" id="cd00067">
    <property type="entry name" value="GAL4"/>
    <property type="match status" value="1"/>
</dbReference>
<evidence type="ECO:0000256" key="5">
    <source>
        <dbReference type="SAM" id="MobiDB-lite"/>
    </source>
</evidence>
<keyword evidence="4" id="KW-0539">Nucleus</keyword>
<dbReference type="Proteomes" id="UP001345013">
    <property type="component" value="Unassembled WGS sequence"/>
</dbReference>
<dbReference type="Pfam" id="PF00172">
    <property type="entry name" value="Zn_clus"/>
    <property type="match status" value="1"/>
</dbReference>
<dbReference type="InterPro" id="IPR021858">
    <property type="entry name" value="Fun_TF"/>
</dbReference>
<gene>
    <name evidence="7" type="ORF">LTR24_005863</name>
</gene>
<dbReference type="Gene3D" id="4.10.240.10">
    <property type="entry name" value="Zn(2)-C6 fungal-type DNA-binding domain"/>
    <property type="match status" value="1"/>
</dbReference>
<sequence>MVGVPRSKGCRICVQRRVRCDQARPTCNNCKKGNRPCPGYAQDLKFQDEGIRLRKRYEYNGSSTTGASFGNSYGPPESLPELDSGATADATTEFLTSPIVTGSGPHIAGPADRDWDVVGLDMSKSARRTFLGLLEGKSEAYLGLADTMPEVSQFKFLNLDGPRAANRYDSLLYQHLNNAEQNQNALITHFKEALFPDDQSVPAAYKNHARWLSHLPPLTGTNPLVDASVRAVTLVHIGRLNNSEALVMESRPYYGQALRLLNKALQDKRSGTSNETLCAVILLSFYEMFASDNNDSWIRHAGGVSALMRARGPAKHRHGFDREIFLAYRYTLIIEAFQEDVPCFLAEPAWLRMSQEIHSDLKNAGVAPTRLEIFDLAEEFYAAMVKLPEICAHARALWQAKQKGTPPPFSRADLIEKMTVARISFKSTFTRFEAALKSVGAAPTISLNHKDPIIGIEYEFANTFVAATYTGYWTVLVVLNLCLQGLQGDDMEMVRHYQQESKGCALNICRSCAYMLTSSFLGPFFLIFGLRTGLVLFEETSCEELAVEADWILRKLFDIGDRHMGIAKHVPGYRAGMTVDELIAEFRARSKNSKKSGDMNHMLDFNRRVVTGRGFGNKTSPNVDVSIEGPQEGVAEVRSSREMLQKNNWREMNQVEDVMQAWNEQDNFQLRQNMDNLNLSPHTTTARSRSGTRTPQQPTGMQEQQFNQSFPMPDMGFFNSMLGMDNIQLQDPQQISGNFVQADQVSDVQQSFSFANFEGTEAHPVADLTMPDFNPKQSTAGEPQQKNTIPRGLERFFS</sequence>
<feature type="compositionally biased region" description="Polar residues" evidence="5">
    <location>
        <begin position="775"/>
        <end position="788"/>
    </location>
</feature>
<name>A0ABR0K851_9EURO</name>
<evidence type="ECO:0000256" key="1">
    <source>
        <dbReference type="ARBA" id="ARBA00023015"/>
    </source>
</evidence>
<proteinExistence type="predicted"/>
<feature type="compositionally biased region" description="Low complexity" evidence="5">
    <location>
        <begin position="683"/>
        <end position="694"/>
    </location>
</feature>
<evidence type="ECO:0000313" key="8">
    <source>
        <dbReference type="Proteomes" id="UP001345013"/>
    </source>
</evidence>
<evidence type="ECO:0000256" key="4">
    <source>
        <dbReference type="ARBA" id="ARBA00023242"/>
    </source>
</evidence>
<evidence type="ECO:0000313" key="7">
    <source>
        <dbReference type="EMBL" id="KAK5089810.1"/>
    </source>
</evidence>
<keyword evidence="8" id="KW-1185">Reference proteome</keyword>
<dbReference type="PROSITE" id="PS50048">
    <property type="entry name" value="ZN2_CY6_FUNGAL_2"/>
    <property type="match status" value="1"/>
</dbReference>
<dbReference type="EMBL" id="JAVRRG010000070">
    <property type="protein sequence ID" value="KAK5089810.1"/>
    <property type="molecule type" value="Genomic_DNA"/>
</dbReference>
<feature type="region of interest" description="Disordered" evidence="5">
    <location>
        <begin position="65"/>
        <end position="84"/>
    </location>
</feature>
<reference evidence="7 8" key="1">
    <citation type="submission" date="2023-08" db="EMBL/GenBank/DDBJ databases">
        <title>Black Yeasts Isolated from many extreme environments.</title>
        <authorList>
            <person name="Coleine C."/>
            <person name="Stajich J.E."/>
            <person name="Selbmann L."/>
        </authorList>
    </citation>
    <scope>NUCLEOTIDE SEQUENCE [LARGE SCALE GENOMIC DNA]</scope>
    <source>
        <strain evidence="7 8">CCFEE 5885</strain>
    </source>
</reference>
<dbReference type="Pfam" id="PF11951">
    <property type="entry name" value="Fungal_trans_2"/>
    <property type="match status" value="1"/>
</dbReference>
<protein>
    <recommendedName>
        <fullName evidence="6">Zn(2)-C6 fungal-type domain-containing protein</fullName>
    </recommendedName>
</protein>
<evidence type="ECO:0000256" key="3">
    <source>
        <dbReference type="ARBA" id="ARBA00023163"/>
    </source>
</evidence>
<dbReference type="SMART" id="SM00066">
    <property type="entry name" value="GAL4"/>
    <property type="match status" value="1"/>
</dbReference>
<dbReference type="InterPro" id="IPR001138">
    <property type="entry name" value="Zn2Cys6_DnaBD"/>
</dbReference>
<organism evidence="7 8">
    <name type="scientific">Lithohypha guttulata</name>
    <dbReference type="NCBI Taxonomy" id="1690604"/>
    <lineage>
        <taxon>Eukaryota</taxon>
        <taxon>Fungi</taxon>
        <taxon>Dikarya</taxon>
        <taxon>Ascomycota</taxon>
        <taxon>Pezizomycotina</taxon>
        <taxon>Eurotiomycetes</taxon>
        <taxon>Chaetothyriomycetidae</taxon>
        <taxon>Chaetothyriales</taxon>
        <taxon>Trichomeriaceae</taxon>
        <taxon>Lithohypha</taxon>
    </lineage>
</organism>
<keyword evidence="2" id="KW-0238">DNA-binding</keyword>
<keyword evidence="1" id="KW-0805">Transcription regulation</keyword>
<feature type="domain" description="Zn(2)-C6 fungal-type" evidence="6">
    <location>
        <begin position="9"/>
        <end position="37"/>
    </location>
</feature>
<dbReference type="SUPFAM" id="SSF57701">
    <property type="entry name" value="Zn2/Cys6 DNA-binding domain"/>
    <property type="match status" value="1"/>
</dbReference>
<dbReference type="PANTHER" id="PTHR38111:SF6">
    <property type="entry name" value="FINGER DOMAIN PROTEIN, PUTATIVE (AFU_ORTHOLOGUE AFUA_8G01940)-RELATED"/>
    <property type="match status" value="1"/>
</dbReference>
<feature type="region of interest" description="Disordered" evidence="5">
    <location>
        <begin position="678"/>
        <end position="703"/>
    </location>
</feature>
<evidence type="ECO:0000259" key="6">
    <source>
        <dbReference type="PROSITE" id="PS50048"/>
    </source>
</evidence>